<evidence type="ECO:0000256" key="1">
    <source>
        <dbReference type="ARBA" id="ARBA00003093"/>
    </source>
</evidence>
<evidence type="ECO:0000313" key="12">
    <source>
        <dbReference type="EMBL" id="AFM13206.1"/>
    </source>
</evidence>
<dbReference type="FunFam" id="3.30.230.10:FF:000002">
    <property type="entry name" value="30S ribosomal protein S5"/>
    <property type="match status" value="1"/>
</dbReference>
<dbReference type="OrthoDB" id="9809045at2"/>
<evidence type="ECO:0000256" key="4">
    <source>
        <dbReference type="ARBA" id="ARBA00022884"/>
    </source>
</evidence>
<evidence type="ECO:0000256" key="2">
    <source>
        <dbReference type="ARBA" id="ARBA00008945"/>
    </source>
</evidence>
<dbReference type="PANTHER" id="PTHR48277:SF1">
    <property type="entry name" value="MITOCHONDRIAL RIBOSOMAL PROTEIN S5"/>
    <property type="match status" value="1"/>
</dbReference>
<evidence type="ECO:0000256" key="3">
    <source>
        <dbReference type="ARBA" id="ARBA00022730"/>
    </source>
</evidence>
<dbReference type="InterPro" id="IPR005712">
    <property type="entry name" value="Ribosomal_uS5_bac-type"/>
</dbReference>
<evidence type="ECO:0000313" key="13">
    <source>
        <dbReference type="Proteomes" id="UP000006048"/>
    </source>
</evidence>
<dbReference type="PROSITE" id="PS50881">
    <property type="entry name" value="S5_DSRBD"/>
    <property type="match status" value="1"/>
</dbReference>
<dbReference type="HAMAP" id="MF_01307_B">
    <property type="entry name" value="Ribosomal_uS5_B"/>
    <property type="match status" value="1"/>
</dbReference>
<keyword evidence="3 8" id="KW-0699">rRNA-binding</keyword>
<dbReference type="Pfam" id="PF00333">
    <property type="entry name" value="Ribosomal_S5"/>
    <property type="match status" value="1"/>
</dbReference>
<evidence type="ECO:0000256" key="7">
    <source>
        <dbReference type="ARBA" id="ARBA00035255"/>
    </source>
</evidence>
<dbReference type="InterPro" id="IPR020568">
    <property type="entry name" value="Ribosomal_Su5_D2-typ_SF"/>
</dbReference>
<dbReference type="InterPro" id="IPR014721">
    <property type="entry name" value="Ribsml_uS5_D2-typ_fold_subgr"/>
</dbReference>
<proteinExistence type="inferred from homology"/>
<evidence type="ECO:0000259" key="11">
    <source>
        <dbReference type="PROSITE" id="PS50881"/>
    </source>
</evidence>
<feature type="domain" description="S5 DRBM" evidence="11">
    <location>
        <begin position="37"/>
        <end position="100"/>
    </location>
</feature>
<feature type="compositionally biased region" description="Basic residues" evidence="10">
    <location>
        <begin position="7"/>
        <end position="17"/>
    </location>
</feature>
<name>I4B7E9_TURPD</name>
<comment type="similarity">
    <text evidence="2 8 9">Belongs to the universal ribosomal protein uS5 family.</text>
</comment>
<organism evidence="12 13">
    <name type="scientific">Turneriella parva (strain ATCC BAA-1111 / DSM 21527 / NCTC 11395 / H)</name>
    <name type="common">Leptospira parva</name>
    <dbReference type="NCBI Taxonomy" id="869212"/>
    <lineage>
        <taxon>Bacteria</taxon>
        <taxon>Pseudomonadati</taxon>
        <taxon>Spirochaetota</taxon>
        <taxon>Spirochaetia</taxon>
        <taxon>Leptospirales</taxon>
        <taxon>Leptospiraceae</taxon>
        <taxon>Turneriella</taxon>
    </lineage>
</organism>
<dbReference type="Proteomes" id="UP000006048">
    <property type="component" value="Chromosome"/>
</dbReference>
<evidence type="ECO:0000256" key="8">
    <source>
        <dbReference type="HAMAP-Rule" id="MF_01307"/>
    </source>
</evidence>
<dbReference type="EMBL" id="CP002959">
    <property type="protein sequence ID" value="AFM13206.1"/>
    <property type="molecule type" value="Genomic_DNA"/>
</dbReference>
<dbReference type="SUPFAM" id="SSF54768">
    <property type="entry name" value="dsRNA-binding domain-like"/>
    <property type="match status" value="1"/>
</dbReference>
<dbReference type="Pfam" id="PF03719">
    <property type="entry name" value="Ribosomal_S5_C"/>
    <property type="match status" value="1"/>
</dbReference>
<keyword evidence="6 8" id="KW-0687">Ribonucleoprotein</keyword>
<accession>I4B7E9</accession>
<reference evidence="12 13" key="1">
    <citation type="submission" date="2012-06" db="EMBL/GenBank/DDBJ databases">
        <title>The complete chromosome of genome of Turneriella parva DSM 21527.</title>
        <authorList>
            <consortium name="US DOE Joint Genome Institute (JGI-PGF)"/>
            <person name="Lucas S."/>
            <person name="Han J."/>
            <person name="Lapidus A."/>
            <person name="Bruce D."/>
            <person name="Goodwin L."/>
            <person name="Pitluck S."/>
            <person name="Peters L."/>
            <person name="Kyrpides N."/>
            <person name="Mavromatis K."/>
            <person name="Ivanova N."/>
            <person name="Mikhailova N."/>
            <person name="Chertkov O."/>
            <person name="Detter J.C."/>
            <person name="Tapia R."/>
            <person name="Han C."/>
            <person name="Land M."/>
            <person name="Hauser L."/>
            <person name="Markowitz V."/>
            <person name="Cheng J.-F."/>
            <person name="Hugenholtz P."/>
            <person name="Woyke T."/>
            <person name="Wu D."/>
            <person name="Gronow S."/>
            <person name="Wellnitz S."/>
            <person name="Brambilla E."/>
            <person name="Klenk H.-P."/>
            <person name="Eisen J.A."/>
        </authorList>
    </citation>
    <scope>NUCLEOTIDE SEQUENCE [LARGE SCALE GENOMIC DNA]</scope>
    <source>
        <strain evidence="13">ATCC BAA-1111 / DSM 21527 / NCTC 11395 / H</strain>
    </source>
</reference>
<keyword evidence="5 8" id="KW-0689">Ribosomal protein</keyword>
<dbReference type="Gene3D" id="3.30.230.10">
    <property type="match status" value="1"/>
</dbReference>
<evidence type="ECO:0000256" key="9">
    <source>
        <dbReference type="RuleBase" id="RU003823"/>
    </source>
</evidence>
<dbReference type="InterPro" id="IPR013810">
    <property type="entry name" value="Ribosomal_uS5_N"/>
</dbReference>
<dbReference type="GO" id="GO:0005737">
    <property type="term" value="C:cytoplasm"/>
    <property type="evidence" value="ECO:0007669"/>
    <property type="project" value="UniProtKB-ARBA"/>
</dbReference>
<dbReference type="InterPro" id="IPR000851">
    <property type="entry name" value="Ribosomal_uS5"/>
</dbReference>
<evidence type="ECO:0000256" key="5">
    <source>
        <dbReference type="ARBA" id="ARBA00022980"/>
    </source>
</evidence>
<gene>
    <name evidence="8" type="primary">rpsE</name>
    <name evidence="12" type="ordered locus">Turpa_2566</name>
</gene>
<comment type="function">
    <text evidence="8">With S4 and S12 plays an important role in translational accuracy.</text>
</comment>
<dbReference type="AlphaFoldDB" id="I4B7E9"/>
<dbReference type="GO" id="GO:0015935">
    <property type="term" value="C:small ribosomal subunit"/>
    <property type="evidence" value="ECO:0007669"/>
    <property type="project" value="InterPro"/>
</dbReference>
<comment type="domain">
    <text evidence="8">The N-terminal domain interacts with the head of the 30S subunit; the C-terminal domain interacts with the body and contacts protein S4. The interaction surface between S4 and S5 is involved in control of translational fidelity.</text>
</comment>
<dbReference type="FunFam" id="3.30.160.20:FF:000001">
    <property type="entry name" value="30S ribosomal protein S5"/>
    <property type="match status" value="1"/>
</dbReference>
<dbReference type="PANTHER" id="PTHR48277">
    <property type="entry name" value="MITOCHONDRIAL RIBOSOMAL PROTEIN S5"/>
    <property type="match status" value="1"/>
</dbReference>
<dbReference type="GO" id="GO:0006412">
    <property type="term" value="P:translation"/>
    <property type="evidence" value="ECO:0007669"/>
    <property type="project" value="UniProtKB-UniRule"/>
</dbReference>
<evidence type="ECO:0000256" key="6">
    <source>
        <dbReference type="ARBA" id="ARBA00023274"/>
    </source>
</evidence>
<sequence length="221" mass="23636">MEDNKQSGRKPGGRKKNGPKEGVKKNLLDIDGQTIELTERVVNMARVAKVVKGGRRFSFNALTVVGDGQTYVGLGFGKAKEVPEAIRKSIEDAKKRVTKIRKKGNTIPHEVIGRFKSARVMLKPGAPGTGIIAGDSVRAVIELAGIQDILTKALGSSNPLNIVKATLNGLQQLRSIDDVKARRGIPLPVLFGNYSKVRRDEKRKALAAAATATAPAPTVAP</sequence>
<protein>
    <recommendedName>
        <fullName evidence="7 8">Small ribosomal subunit protein uS5</fullName>
    </recommendedName>
</protein>
<dbReference type="GO" id="GO:0042254">
    <property type="term" value="P:ribosome biogenesis"/>
    <property type="evidence" value="ECO:0007669"/>
    <property type="project" value="UniProtKB-ARBA"/>
</dbReference>
<dbReference type="KEGG" id="tpx:Turpa_2566"/>
<feature type="region of interest" description="Disordered" evidence="10">
    <location>
        <begin position="1"/>
        <end position="25"/>
    </location>
</feature>
<comment type="subunit">
    <text evidence="8">Part of the 30S ribosomal subunit. Contacts proteins S4 and S8.</text>
</comment>
<keyword evidence="4 8" id="KW-0694">RNA-binding</keyword>
<dbReference type="InterPro" id="IPR005324">
    <property type="entry name" value="Ribosomal_uS5_C"/>
</dbReference>
<dbReference type="GO" id="GO:0003735">
    <property type="term" value="F:structural constituent of ribosome"/>
    <property type="evidence" value="ECO:0007669"/>
    <property type="project" value="UniProtKB-UniRule"/>
</dbReference>
<dbReference type="Gene3D" id="3.30.160.20">
    <property type="match status" value="1"/>
</dbReference>
<dbReference type="GO" id="GO:0019843">
    <property type="term" value="F:rRNA binding"/>
    <property type="evidence" value="ECO:0007669"/>
    <property type="project" value="UniProtKB-UniRule"/>
</dbReference>
<dbReference type="SUPFAM" id="SSF54211">
    <property type="entry name" value="Ribosomal protein S5 domain 2-like"/>
    <property type="match status" value="1"/>
</dbReference>
<dbReference type="PATRIC" id="fig|869212.3.peg.2583"/>
<evidence type="ECO:0000256" key="10">
    <source>
        <dbReference type="SAM" id="MobiDB-lite"/>
    </source>
</evidence>
<dbReference type="NCBIfam" id="TIGR01021">
    <property type="entry name" value="rpsE_bact"/>
    <property type="match status" value="1"/>
</dbReference>
<comment type="function">
    <text evidence="1 8">Located at the back of the 30S subunit body where it stabilizes the conformation of the head with respect to the body.</text>
</comment>
<keyword evidence="13" id="KW-1185">Reference proteome</keyword>
<dbReference type="HOGENOM" id="CLU_065898_2_1_12"/>
<dbReference type="STRING" id="869212.Turpa_2566"/>